<keyword evidence="7" id="KW-0732">Signal</keyword>
<proteinExistence type="inferred from homology"/>
<reference evidence="9 10" key="1">
    <citation type="submission" date="2019-01" db="EMBL/GenBank/DDBJ databases">
        <title>Novel species of Cellulomonas.</title>
        <authorList>
            <person name="Liu Q."/>
            <person name="Xin Y.-H."/>
        </authorList>
    </citation>
    <scope>NUCLEOTIDE SEQUENCE [LARGE SCALE GENOMIC DNA]</scope>
    <source>
        <strain evidence="9 10">HLT2-17</strain>
    </source>
</reference>
<evidence type="ECO:0000256" key="4">
    <source>
        <dbReference type="ARBA" id="ARBA00023235"/>
    </source>
</evidence>
<name>A0A4Q5N7U7_9MICO</name>
<evidence type="ECO:0000256" key="2">
    <source>
        <dbReference type="ARBA" id="ARBA00006577"/>
    </source>
</evidence>
<dbReference type="EMBL" id="SDWW01000003">
    <property type="protein sequence ID" value="RYV52681.1"/>
    <property type="molecule type" value="Genomic_DNA"/>
</dbReference>
<accession>A0A4Q5N7U7</accession>
<evidence type="ECO:0000256" key="6">
    <source>
        <dbReference type="RuleBase" id="RU003915"/>
    </source>
</evidence>
<dbReference type="AlphaFoldDB" id="A0A4Q5N7U7"/>
<dbReference type="Pfam" id="PF00254">
    <property type="entry name" value="FKBP_C"/>
    <property type="match status" value="1"/>
</dbReference>
<evidence type="ECO:0000256" key="3">
    <source>
        <dbReference type="ARBA" id="ARBA00023110"/>
    </source>
</evidence>
<dbReference type="EC" id="5.2.1.8" evidence="6"/>
<evidence type="ECO:0000313" key="10">
    <source>
        <dbReference type="Proteomes" id="UP000293764"/>
    </source>
</evidence>
<keyword evidence="3 5" id="KW-0697">Rotamase</keyword>
<comment type="caution">
    <text evidence="9">The sequence shown here is derived from an EMBL/GenBank/DDBJ whole genome shotgun (WGS) entry which is preliminary data.</text>
</comment>
<evidence type="ECO:0000313" key="9">
    <source>
        <dbReference type="EMBL" id="RYV52681.1"/>
    </source>
</evidence>
<dbReference type="InterPro" id="IPR046357">
    <property type="entry name" value="PPIase_dom_sf"/>
</dbReference>
<dbReference type="InterPro" id="IPR001179">
    <property type="entry name" value="PPIase_FKBP_dom"/>
</dbReference>
<comment type="catalytic activity">
    <reaction evidence="1 5 6">
        <text>[protein]-peptidylproline (omega=180) = [protein]-peptidylproline (omega=0)</text>
        <dbReference type="Rhea" id="RHEA:16237"/>
        <dbReference type="Rhea" id="RHEA-COMP:10747"/>
        <dbReference type="Rhea" id="RHEA-COMP:10748"/>
        <dbReference type="ChEBI" id="CHEBI:83833"/>
        <dbReference type="ChEBI" id="CHEBI:83834"/>
        <dbReference type="EC" id="5.2.1.8"/>
    </reaction>
</comment>
<dbReference type="PROSITE" id="PS50059">
    <property type="entry name" value="FKBP_PPIASE"/>
    <property type="match status" value="1"/>
</dbReference>
<evidence type="ECO:0000259" key="8">
    <source>
        <dbReference type="PROSITE" id="PS50059"/>
    </source>
</evidence>
<protein>
    <recommendedName>
        <fullName evidence="6">Peptidyl-prolyl cis-trans isomerase</fullName>
        <ecNumber evidence="6">5.2.1.8</ecNumber>
    </recommendedName>
</protein>
<dbReference type="SUPFAM" id="SSF54534">
    <property type="entry name" value="FKBP-like"/>
    <property type="match status" value="1"/>
</dbReference>
<dbReference type="PROSITE" id="PS51257">
    <property type="entry name" value="PROKAR_LIPOPROTEIN"/>
    <property type="match status" value="1"/>
</dbReference>
<feature type="chain" id="PRO_5020990984" description="Peptidyl-prolyl cis-trans isomerase" evidence="7">
    <location>
        <begin position="22"/>
        <end position="286"/>
    </location>
</feature>
<feature type="domain" description="PPIase FKBP-type" evidence="8">
    <location>
        <begin position="197"/>
        <end position="256"/>
    </location>
</feature>
<dbReference type="Proteomes" id="UP000293764">
    <property type="component" value="Unassembled WGS sequence"/>
</dbReference>
<dbReference type="Gene3D" id="3.10.50.40">
    <property type="match status" value="1"/>
</dbReference>
<comment type="similarity">
    <text evidence="2 6">Belongs to the FKBP-type PPIase family.</text>
</comment>
<dbReference type="GO" id="GO:0003755">
    <property type="term" value="F:peptidyl-prolyl cis-trans isomerase activity"/>
    <property type="evidence" value="ECO:0007669"/>
    <property type="project" value="UniProtKB-UniRule"/>
</dbReference>
<dbReference type="RefSeq" id="WP_130100932.1">
    <property type="nucleotide sequence ID" value="NZ_SDWW01000003.1"/>
</dbReference>
<feature type="signal peptide" evidence="7">
    <location>
        <begin position="1"/>
        <end position="21"/>
    </location>
</feature>
<evidence type="ECO:0000256" key="1">
    <source>
        <dbReference type="ARBA" id="ARBA00000971"/>
    </source>
</evidence>
<gene>
    <name evidence="9" type="ORF">EUA98_01680</name>
</gene>
<dbReference type="OrthoDB" id="25996at2"/>
<sequence length="286" mass="29548">MRRLLVAVLAAALLLAGCSPGDDPAPDVQVSGDAGQVPTLVYRHPLVIEHATSEVIWEGSGPRLVDGGPVLINYRLEKATDASLVKETYSQVPKPSTLTPETLSEDLYDALSGESVGARILLVLPATSVTSSFASVMVVDVLPTRASGEAVPPREGMPAVTLADDGEPSIAAPQGEAPADLMVQALIKGDGVQVEEGATVTVQYSGVRWSDGSAYDSTWTQGEPKSFDLGAGILPGLAEGLVQQTVGSQVMLVIPPMVGAAEGDEVDTLVFVVDILAASNPPVEQG</sequence>
<keyword evidence="4 5" id="KW-0413">Isomerase</keyword>
<dbReference type="PANTHER" id="PTHR43811:SF19">
    <property type="entry name" value="39 KDA FK506-BINDING NUCLEAR PROTEIN"/>
    <property type="match status" value="1"/>
</dbReference>
<evidence type="ECO:0000256" key="7">
    <source>
        <dbReference type="SAM" id="SignalP"/>
    </source>
</evidence>
<organism evidence="9 10">
    <name type="scientific">Pengzhenrongella frigida</name>
    <dbReference type="NCBI Taxonomy" id="1259133"/>
    <lineage>
        <taxon>Bacteria</taxon>
        <taxon>Bacillati</taxon>
        <taxon>Actinomycetota</taxon>
        <taxon>Actinomycetes</taxon>
        <taxon>Micrococcales</taxon>
        <taxon>Pengzhenrongella</taxon>
    </lineage>
</organism>
<evidence type="ECO:0000256" key="5">
    <source>
        <dbReference type="PROSITE-ProRule" id="PRU00277"/>
    </source>
</evidence>
<keyword evidence="10" id="KW-1185">Reference proteome</keyword>
<dbReference type="PANTHER" id="PTHR43811">
    <property type="entry name" value="FKBP-TYPE PEPTIDYL-PROLYL CIS-TRANS ISOMERASE FKPA"/>
    <property type="match status" value="1"/>
</dbReference>